<dbReference type="Pfam" id="PF01479">
    <property type="entry name" value="S4"/>
    <property type="match status" value="1"/>
</dbReference>
<dbReference type="Proteomes" id="UP000722165">
    <property type="component" value="Unassembled WGS sequence"/>
</dbReference>
<feature type="domain" description="RNA-binding S4" evidence="7">
    <location>
        <begin position="141"/>
        <end position="201"/>
    </location>
</feature>
<feature type="compositionally biased region" description="Basic and acidic residues" evidence="6">
    <location>
        <begin position="39"/>
        <end position="51"/>
    </location>
</feature>
<dbReference type="CDD" id="cd02556">
    <property type="entry name" value="PseudoU_synth_RluB"/>
    <property type="match status" value="1"/>
</dbReference>
<name>A0ABS6NMU0_9BURK</name>
<dbReference type="Gene3D" id="3.30.70.1560">
    <property type="entry name" value="Alpha-L RNA-binding motif"/>
    <property type="match status" value="1"/>
</dbReference>
<evidence type="ECO:0000256" key="2">
    <source>
        <dbReference type="ARBA" id="ARBA00022884"/>
    </source>
</evidence>
<dbReference type="SUPFAM" id="SSF55120">
    <property type="entry name" value="Pseudouridine synthase"/>
    <property type="match status" value="1"/>
</dbReference>
<dbReference type="PANTHER" id="PTHR47683:SF3">
    <property type="entry name" value="RIBOSOMAL LARGE SUBUNIT PSEUDOURIDINE SYNTHASE B"/>
    <property type="match status" value="1"/>
</dbReference>
<dbReference type="InterPro" id="IPR050343">
    <property type="entry name" value="RsuA_PseudoU_synthase"/>
</dbReference>
<dbReference type="NCBIfam" id="NF007976">
    <property type="entry name" value="PRK10700.1"/>
    <property type="match status" value="1"/>
</dbReference>
<dbReference type="SUPFAM" id="SSF55174">
    <property type="entry name" value="Alpha-L RNA-binding motif"/>
    <property type="match status" value="1"/>
</dbReference>
<dbReference type="CDD" id="cd00165">
    <property type="entry name" value="S4"/>
    <property type="match status" value="1"/>
</dbReference>
<dbReference type="PROSITE" id="PS01149">
    <property type="entry name" value="PSI_RSU"/>
    <property type="match status" value="1"/>
</dbReference>
<proteinExistence type="inferred from homology"/>
<dbReference type="EC" id="5.4.99.-" evidence="5"/>
<comment type="caution">
    <text evidence="8">The sequence shown here is derived from an EMBL/GenBank/DDBJ whole genome shotgun (WGS) entry which is preliminary data.</text>
</comment>
<dbReference type="InterPro" id="IPR020094">
    <property type="entry name" value="TruA/RsuA/RluB/E/F_N"/>
</dbReference>
<dbReference type="InterPro" id="IPR000748">
    <property type="entry name" value="PsdUridine_synth_RsuA/RluB/E/F"/>
</dbReference>
<evidence type="ECO:0000313" key="8">
    <source>
        <dbReference type="EMBL" id="MBV4396950.1"/>
    </source>
</evidence>
<reference evidence="8 9" key="1">
    <citation type="submission" date="2021-06" db="EMBL/GenBank/DDBJ databases">
        <authorList>
            <person name="Lu T."/>
            <person name="Wang Q."/>
            <person name="Han X."/>
        </authorList>
    </citation>
    <scope>NUCLEOTIDE SEQUENCE [LARGE SCALE GENOMIC DNA]</scope>
    <source>
        <strain evidence="8 9">LAM0050</strain>
    </source>
</reference>
<dbReference type="InterPro" id="IPR002942">
    <property type="entry name" value="S4_RNA-bd"/>
</dbReference>
<dbReference type="InterPro" id="IPR042092">
    <property type="entry name" value="PsdUridine_s_RsuA/RluB/E/F_cat"/>
</dbReference>
<keyword evidence="3 5" id="KW-0413">Isomerase</keyword>
<dbReference type="Gene3D" id="3.30.70.580">
    <property type="entry name" value="Pseudouridine synthase I, catalytic domain, N-terminal subdomain"/>
    <property type="match status" value="1"/>
</dbReference>
<dbReference type="InterPro" id="IPR006145">
    <property type="entry name" value="PsdUridine_synth_RsuA/RluA"/>
</dbReference>
<gene>
    <name evidence="8" type="ORF">KU392_06730</name>
</gene>
<dbReference type="RefSeq" id="WP_169295117.1">
    <property type="nucleotide sequence ID" value="NZ_CP130490.1"/>
</dbReference>
<accession>A0ABS6NMU0</accession>
<evidence type="ECO:0000259" key="7">
    <source>
        <dbReference type="SMART" id="SM00363"/>
    </source>
</evidence>
<dbReference type="SMART" id="SM00363">
    <property type="entry name" value="S4"/>
    <property type="match status" value="1"/>
</dbReference>
<dbReference type="EMBL" id="JAHSPR010000004">
    <property type="protein sequence ID" value="MBV4396950.1"/>
    <property type="molecule type" value="Genomic_DNA"/>
</dbReference>
<evidence type="ECO:0000256" key="1">
    <source>
        <dbReference type="ARBA" id="ARBA00008348"/>
    </source>
</evidence>
<feature type="region of interest" description="Disordered" evidence="6">
    <location>
        <begin position="385"/>
        <end position="512"/>
    </location>
</feature>
<organism evidence="8 9">
    <name type="scientific">Advenella alkanexedens</name>
    <dbReference type="NCBI Taxonomy" id="1481665"/>
    <lineage>
        <taxon>Bacteria</taxon>
        <taxon>Pseudomonadati</taxon>
        <taxon>Pseudomonadota</taxon>
        <taxon>Betaproteobacteria</taxon>
        <taxon>Burkholderiales</taxon>
        <taxon>Alcaligenaceae</taxon>
    </lineage>
</organism>
<sequence>MDTVTETVTIVAGGEAQPDSAQVKSKGRKLRTPFRRRRADATIEPRKEKAVAAEQPENVPEPAKRTRKPTAKSGVAASKRKPVARKPAANRPAQEVSAAELVNDEQVFDENESNNALAFLEKSAKLEQRLGKYLTSDAVMPKLHKVLADAGVGSRREMEELIIAGRVSVNGEPAHIGQRVGVNDVVRVNGRLVARPNAKRPPRVILYHKPAGEIVSHDDPEGRATVFSRLPKMRTGKWVSVGRLDLNTEGLLIFTTSGDLANRFMHPRYGNEREYAVRVLGELGVEQIQSLTKGIQLDDGLAAFGVMEHIGGEGSNRWYRVTIQEGRNREVRRMFEAVGVTVSRLIRTRFGEVVLPRNLRRGRWEELDPSLVVALMVRLGLMKADDDSASGRGRDRQPISHDNAMPPGFESAVPDMGFGPSSYARAAGNGQRKPARPGGVYNRKPNQSRTEGGGYAKNSSRKNTRPKQEGVARPEGGHKARGAARHKDDWQPKGAAAHESRLGFVGRGRSGR</sequence>
<feature type="compositionally biased region" description="Basic and acidic residues" evidence="6">
    <location>
        <begin position="466"/>
        <end position="478"/>
    </location>
</feature>
<evidence type="ECO:0000256" key="5">
    <source>
        <dbReference type="RuleBase" id="RU003887"/>
    </source>
</evidence>
<comment type="similarity">
    <text evidence="1 5">Belongs to the pseudouridine synthase RsuA family.</text>
</comment>
<evidence type="ECO:0000256" key="6">
    <source>
        <dbReference type="SAM" id="MobiDB-lite"/>
    </source>
</evidence>
<dbReference type="Gene3D" id="3.10.290.10">
    <property type="entry name" value="RNA-binding S4 domain"/>
    <property type="match status" value="1"/>
</dbReference>
<protein>
    <recommendedName>
        <fullName evidence="5">Pseudouridine synthase</fullName>
        <ecNumber evidence="5">5.4.99.-</ecNumber>
    </recommendedName>
</protein>
<dbReference type="InterPro" id="IPR036986">
    <property type="entry name" value="S4_RNA-bd_sf"/>
</dbReference>
<evidence type="ECO:0000313" key="9">
    <source>
        <dbReference type="Proteomes" id="UP000722165"/>
    </source>
</evidence>
<dbReference type="InterPro" id="IPR018496">
    <property type="entry name" value="PsdUridine_synth_RsuA/RluB_CS"/>
</dbReference>
<dbReference type="PROSITE" id="PS50889">
    <property type="entry name" value="S4"/>
    <property type="match status" value="1"/>
</dbReference>
<evidence type="ECO:0000256" key="4">
    <source>
        <dbReference type="PROSITE-ProRule" id="PRU00182"/>
    </source>
</evidence>
<dbReference type="InterPro" id="IPR020103">
    <property type="entry name" value="PsdUridine_synth_cat_dom_sf"/>
</dbReference>
<evidence type="ECO:0000256" key="3">
    <source>
        <dbReference type="ARBA" id="ARBA00023235"/>
    </source>
</evidence>
<feature type="region of interest" description="Disordered" evidence="6">
    <location>
        <begin position="1"/>
        <end position="98"/>
    </location>
</feature>
<keyword evidence="2 4" id="KW-0694">RNA-binding</keyword>
<dbReference type="PANTHER" id="PTHR47683">
    <property type="entry name" value="PSEUDOURIDINE SYNTHASE FAMILY PROTEIN-RELATED"/>
    <property type="match status" value="1"/>
</dbReference>
<feature type="compositionally biased region" description="Basic residues" evidence="6">
    <location>
        <begin position="25"/>
        <end position="38"/>
    </location>
</feature>
<dbReference type="NCBIfam" id="TIGR00093">
    <property type="entry name" value="pseudouridine synthase"/>
    <property type="match status" value="1"/>
</dbReference>
<feature type="compositionally biased region" description="Basic and acidic residues" evidence="6">
    <location>
        <begin position="485"/>
        <end position="501"/>
    </location>
</feature>
<keyword evidence="9" id="KW-1185">Reference proteome</keyword>
<dbReference type="Pfam" id="PF00849">
    <property type="entry name" value="PseudoU_synth_2"/>
    <property type="match status" value="1"/>
</dbReference>